<sequence length="164" mass="18137">MCDLKREEDFLIFEAPELERTAAFLSLRSMEVKIEDDGVRLRITPPLEGLEESLASLCAAMPSQLLLDLAEMLASEGWLVLKDKGIVRLRRSLVSGGRVAVFECDCVSRRLRVYSTSDCLLEKIKGMGANVDKLLVGFEATLGIKSLIDVLNIADSLKGVFKEC</sequence>
<dbReference type="AlphaFoldDB" id="G4RL79"/>
<name>G4RL79_THETK</name>
<dbReference type="RefSeq" id="WP_014127578.1">
    <property type="nucleotide sequence ID" value="NC_016070.1"/>
</dbReference>
<gene>
    <name evidence="1" type="ordered locus">TTX_1703</name>
</gene>
<dbReference type="eggNOG" id="arCOG05436">
    <property type="taxonomic scope" value="Archaea"/>
</dbReference>
<dbReference type="PATRIC" id="fig|768679.9.peg.1723"/>
<keyword evidence="2" id="KW-1185">Reference proteome</keyword>
<accession>G4RL79</accession>
<dbReference type="HOGENOM" id="CLU_1623518_0_0_2"/>
<reference evidence="1 2" key="1">
    <citation type="journal article" date="2011" name="PLoS ONE">
        <title>The complete genome sequence of Thermoproteus tenax: a physiologically versatile member of the Crenarchaeota.</title>
        <authorList>
            <person name="Siebers B."/>
            <person name="Zaparty M."/>
            <person name="Raddatz G."/>
            <person name="Tjaden B."/>
            <person name="Albers S.V."/>
            <person name="Bell S.D."/>
            <person name="Blombach F."/>
            <person name="Kletzin A."/>
            <person name="Kyrpides N."/>
            <person name="Lanz C."/>
            <person name="Plagens A."/>
            <person name="Rampp M."/>
            <person name="Rosinus A."/>
            <person name="von Jan M."/>
            <person name="Makarova K.S."/>
            <person name="Klenk H.P."/>
            <person name="Schuster S.C."/>
            <person name="Hensel R."/>
        </authorList>
    </citation>
    <scope>NUCLEOTIDE SEQUENCE [LARGE SCALE GENOMIC DNA]</scope>
    <source>
        <strain evidence="2">ATCC 35583 / DSM 2078 / JCM 9277 / NBRC 100435 / Kra 1</strain>
    </source>
</reference>
<proteinExistence type="predicted"/>
<evidence type="ECO:0000313" key="2">
    <source>
        <dbReference type="Proteomes" id="UP000002654"/>
    </source>
</evidence>
<dbReference type="STRING" id="768679.TTX_1703"/>
<dbReference type="EMBL" id="FN869859">
    <property type="protein sequence ID" value="CCC82324.1"/>
    <property type="molecule type" value="Genomic_DNA"/>
</dbReference>
<dbReference type="Proteomes" id="UP000002654">
    <property type="component" value="Chromosome"/>
</dbReference>
<dbReference type="OrthoDB" id="27566at2157"/>
<dbReference type="GeneID" id="11262582"/>
<dbReference type="KEGG" id="ttn:TTX_1703"/>
<protein>
    <submittedName>
        <fullName evidence="1">Uncharacterized protein</fullName>
    </submittedName>
</protein>
<dbReference type="PaxDb" id="768679-TTX_1703"/>
<evidence type="ECO:0000313" key="1">
    <source>
        <dbReference type="EMBL" id="CCC82324.1"/>
    </source>
</evidence>
<organism evidence="1 2">
    <name type="scientific">Thermoproteus tenax (strain ATCC 35583 / DSM 2078 / JCM 9277 / NBRC 100435 / Kra 1)</name>
    <dbReference type="NCBI Taxonomy" id="768679"/>
    <lineage>
        <taxon>Archaea</taxon>
        <taxon>Thermoproteota</taxon>
        <taxon>Thermoprotei</taxon>
        <taxon>Thermoproteales</taxon>
        <taxon>Thermoproteaceae</taxon>
        <taxon>Thermoproteus</taxon>
    </lineage>
</organism>